<reference evidence="1 2" key="1">
    <citation type="journal article" date="2021" name="BMC Genomics">
        <title>Datura genome reveals duplications of psychoactive alkaloid biosynthetic genes and high mutation rate following tissue culture.</title>
        <authorList>
            <person name="Rajewski A."/>
            <person name="Carter-House D."/>
            <person name="Stajich J."/>
            <person name="Litt A."/>
        </authorList>
    </citation>
    <scope>NUCLEOTIDE SEQUENCE [LARGE SCALE GENOMIC DNA]</scope>
    <source>
        <strain evidence="1">AR-01</strain>
    </source>
</reference>
<feature type="non-terminal residue" evidence="1">
    <location>
        <position position="130"/>
    </location>
</feature>
<proteinExistence type="predicted"/>
<dbReference type="Proteomes" id="UP000823775">
    <property type="component" value="Unassembled WGS sequence"/>
</dbReference>
<keyword evidence="2" id="KW-1185">Reference proteome</keyword>
<organism evidence="1 2">
    <name type="scientific">Datura stramonium</name>
    <name type="common">Jimsonweed</name>
    <name type="synonym">Common thornapple</name>
    <dbReference type="NCBI Taxonomy" id="4076"/>
    <lineage>
        <taxon>Eukaryota</taxon>
        <taxon>Viridiplantae</taxon>
        <taxon>Streptophyta</taxon>
        <taxon>Embryophyta</taxon>
        <taxon>Tracheophyta</taxon>
        <taxon>Spermatophyta</taxon>
        <taxon>Magnoliopsida</taxon>
        <taxon>eudicotyledons</taxon>
        <taxon>Gunneridae</taxon>
        <taxon>Pentapetalae</taxon>
        <taxon>asterids</taxon>
        <taxon>lamiids</taxon>
        <taxon>Solanales</taxon>
        <taxon>Solanaceae</taxon>
        <taxon>Solanoideae</taxon>
        <taxon>Datureae</taxon>
        <taxon>Datura</taxon>
    </lineage>
</organism>
<dbReference type="EMBL" id="JACEIK010000021">
    <property type="protein sequence ID" value="MCD7446832.1"/>
    <property type="molecule type" value="Genomic_DNA"/>
</dbReference>
<gene>
    <name evidence="1" type="ORF">HAX54_016926</name>
</gene>
<evidence type="ECO:0000313" key="1">
    <source>
        <dbReference type="EMBL" id="MCD7446832.1"/>
    </source>
</evidence>
<comment type="caution">
    <text evidence="1">The sequence shown here is derived from an EMBL/GenBank/DDBJ whole genome shotgun (WGS) entry which is preliminary data.</text>
</comment>
<accession>A0ABS8RJ55</accession>
<evidence type="ECO:0000313" key="2">
    <source>
        <dbReference type="Proteomes" id="UP000823775"/>
    </source>
</evidence>
<protein>
    <submittedName>
        <fullName evidence="1">Uncharacterized protein</fullName>
    </submittedName>
</protein>
<name>A0ABS8RJ55_DATST</name>
<sequence length="130" mass="14170">MLVGLCSNSVSLISKGYLVQIWIAGAGGTVLLAQDSLYDIDANEGALTSQQLQRYTKESTKIQIPNDDMINRGFLQYEVAKCCGIQGSKLLPVFSLDSPDFCVAVIELVTATPNTDFGIEDFNEMKRGLE</sequence>